<evidence type="ECO:0000313" key="1">
    <source>
        <dbReference type="EMBL" id="KAK7395687.1"/>
    </source>
</evidence>
<dbReference type="Proteomes" id="UP001386955">
    <property type="component" value="Unassembled WGS sequence"/>
</dbReference>
<name>A0AAN9SLZ2_PSOTE</name>
<proteinExistence type="predicted"/>
<dbReference type="EMBL" id="JAYMYS010000004">
    <property type="protein sequence ID" value="KAK7395687.1"/>
    <property type="molecule type" value="Genomic_DNA"/>
</dbReference>
<organism evidence="1 2">
    <name type="scientific">Psophocarpus tetragonolobus</name>
    <name type="common">Winged bean</name>
    <name type="synonym">Dolichos tetragonolobus</name>
    <dbReference type="NCBI Taxonomy" id="3891"/>
    <lineage>
        <taxon>Eukaryota</taxon>
        <taxon>Viridiplantae</taxon>
        <taxon>Streptophyta</taxon>
        <taxon>Embryophyta</taxon>
        <taxon>Tracheophyta</taxon>
        <taxon>Spermatophyta</taxon>
        <taxon>Magnoliopsida</taxon>
        <taxon>eudicotyledons</taxon>
        <taxon>Gunneridae</taxon>
        <taxon>Pentapetalae</taxon>
        <taxon>rosids</taxon>
        <taxon>fabids</taxon>
        <taxon>Fabales</taxon>
        <taxon>Fabaceae</taxon>
        <taxon>Papilionoideae</taxon>
        <taxon>50 kb inversion clade</taxon>
        <taxon>NPAAA clade</taxon>
        <taxon>indigoferoid/millettioid clade</taxon>
        <taxon>Phaseoleae</taxon>
        <taxon>Psophocarpus</taxon>
    </lineage>
</organism>
<protein>
    <submittedName>
        <fullName evidence="1">Uncharacterized protein</fullName>
    </submittedName>
</protein>
<accession>A0AAN9SLZ2</accession>
<reference evidence="1 2" key="1">
    <citation type="submission" date="2024-01" db="EMBL/GenBank/DDBJ databases">
        <title>The genomes of 5 underutilized Papilionoideae crops provide insights into root nodulation and disease resistanc.</title>
        <authorList>
            <person name="Jiang F."/>
        </authorList>
    </citation>
    <scope>NUCLEOTIDE SEQUENCE [LARGE SCALE GENOMIC DNA]</scope>
    <source>
        <strain evidence="1">DUOXIRENSHENG_FW03</strain>
        <tissue evidence="1">Leaves</tissue>
    </source>
</reference>
<sequence>MRLDSLQKHENFLFKRVLHHLKTSTIQSFSLFLSKYYDDEDISQWKSALSNRRVKELCIDSTEKPHISMHSLWKIQLQSLEKLLLHVKGCEIRFPTFGCLSSLTILELWGITFTCDSSNDLQRLTLNFPFRGESKEQTGLLACELTKNFNNNVEYLTFERSGVLASTVIPQFTILTCLQLRYVSGKILLDLLQKTPLLKTLILEAGLLQFDEELSKPHMCLHVLNLTLKC</sequence>
<dbReference type="AlphaFoldDB" id="A0AAN9SLZ2"/>
<keyword evidence="2" id="KW-1185">Reference proteome</keyword>
<gene>
    <name evidence="1" type="ORF">VNO78_16252</name>
</gene>
<comment type="caution">
    <text evidence="1">The sequence shown here is derived from an EMBL/GenBank/DDBJ whole genome shotgun (WGS) entry which is preliminary data.</text>
</comment>
<evidence type="ECO:0000313" key="2">
    <source>
        <dbReference type="Proteomes" id="UP001386955"/>
    </source>
</evidence>